<proteinExistence type="predicted"/>
<dbReference type="EMBL" id="JBHSYS010000003">
    <property type="protein sequence ID" value="MFC6958014.1"/>
    <property type="molecule type" value="Genomic_DNA"/>
</dbReference>
<comment type="caution">
    <text evidence="4">The sequence shown here is derived from an EMBL/GenBank/DDBJ whole genome shotgun (WGS) entry which is preliminary data.</text>
</comment>
<dbReference type="Proteomes" id="UP001596470">
    <property type="component" value="Unassembled WGS sequence"/>
</dbReference>
<feature type="signal peptide" evidence="3">
    <location>
        <begin position="1"/>
        <end position="26"/>
    </location>
</feature>
<gene>
    <name evidence="4" type="ORF">ACFQS3_12470</name>
</gene>
<accession>A0ABW2D755</accession>
<evidence type="ECO:0008006" key="6">
    <source>
        <dbReference type="Google" id="ProtNLM"/>
    </source>
</evidence>
<keyword evidence="2" id="KW-0812">Transmembrane</keyword>
<reference evidence="5" key="1">
    <citation type="journal article" date="2019" name="Int. J. Syst. Evol. Microbiol.">
        <title>The Global Catalogue of Microorganisms (GCM) 10K type strain sequencing project: providing services to taxonomists for standard genome sequencing and annotation.</title>
        <authorList>
            <consortium name="The Broad Institute Genomics Platform"/>
            <consortium name="The Broad Institute Genome Sequencing Center for Infectious Disease"/>
            <person name="Wu L."/>
            <person name="Ma J."/>
        </authorList>
    </citation>
    <scope>NUCLEOTIDE SEQUENCE [LARGE SCALE GENOMIC DNA]</scope>
    <source>
        <strain evidence="5">KACC 12634</strain>
    </source>
</reference>
<keyword evidence="2" id="KW-1133">Transmembrane helix</keyword>
<keyword evidence="3" id="KW-0732">Signal</keyword>
<evidence type="ECO:0000313" key="4">
    <source>
        <dbReference type="EMBL" id="MFC6958014.1"/>
    </source>
</evidence>
<dbReference type="SUPFAM" id="SSF48239">
    <property type="entry name" value="Terpenoid cyclases/Protein prenyltransferases"/>
    <property type="match status" value="1"/>
</dbReference>
<dbReference type="RefSeq" id="WP_382346107.1">
    <property type="nucleotide sequence ID" value="NZ_JBHMBP010000001.1"/>
</dbReference>
<sequence>MRHLAGRVLIAAALPVTLLAASPAHAQSSEPFAEPAAAAASWLAAQSDGTAWNQDPATTLDAVIGLQAARVGADQVRTALEWLNDSAVLDPYVNTDAAGGAGFNAGSAGKVMYVVATAGGDPTDFGGIKLAEQVAASQAANGTYGDGTALSTSWAVLGLSRTDTAAGETAAAGLAAVQCPDGGFSYSDVDGGDDCVSDADTTGLAIPALVSLGDPASASLESAVTWLEGAQAEDGGFDAGFGENANTTAVAAQAFLAAGRADAAERAVAFLLTLQFGCDGAAPGAFMYTNPEDADFGEATRLLATAQAIVPVSGQDLATLDASGSAADVPAVDCASADAGDATTAAGDDEESGSASWLPWAIIAAVVVIAALIVVFALRSRRNGGSGDAAAAPAAPKADDAASGESASDEAAGEEPGDDSGEGKDK</sequence>
<organism evidence="4 5">
    <name type="scientific">Glycomyces mayteni</name>
    <dbReference type="NCBI Taxonomy" id="543887"/>
    <lineage>
        <taxon>Bacteria</taxon>
        <taxon>Bacillati</taxon>
        <taxon>Actinomycetota</taxon>
        <taxon>Actinomycetes</taxon>
        <taxon>Glycomycetales</taxon>
        <taxon>Glycomycetaceae</taxon>
        <taxon>Glycomyces</taxon>
    </lineage>
</organism>
<evidence type="ECO:0000256" key="3">
    <source>
        <dbReference type="SAM" id="SignalP"/>
    </source>
</evidence>
<feature type="compositionally biased region" description="Acidic residues" evidence="1">
    <location>
        <begin position="407"/>
        <end position="420"/>
    </location>
</feature>
<feature type="transmembrane region" description="Helical" evidence="2">
    <location>
        <begin position="357"/>
        <end position="378"/>
    </location>
</feature>
<feature type="compositionally biased region" description="Low complexity" evidence="1">
    <location>
        <begin position="388"/>
        <end position="406"/>
    </location>
</feature>
<keyword evidence="5" id="KW-1185">Reference proteome</keyword>
<dbReference type="Gene3D" id="1.50.10.20">
    <property type="match status" value="1"/>
</dbReference>
<feature type="chain" id="PRO_5047147272" description="Prenyltransferase and squalene oxidase repeat-containing protein" evidence="3">
    <location>
        <begin position="27"/>
        <end position="426"/>
    </location>
</feature>
<evidence type="ECO:0000256" key="1">
    <source>
        <dbReference type="SAM" id="MobiDB-lite"/>
    </source>
</evidence>
<name>A0ABW2D755_9ACTN</name>
<feature type="region of interest" description="Disordered" evidence="1">
    <location>
        <begin position="383"/>
        <end position="426"/>
    </location>
</feature>
<evidence type="ECO:0000313" key="5">
    <source>
        <dbReference type="Proteomes" id="UP001596470"/>
    </source>
</evidence>
<protein>
    <recommendedName>
        <fullName evidence="6">Prenyltransferase and squalene oxidase repeat-containing protein</fullName>
    </recommendedName>
</protein>
<evidence type="ECO:0000256" key="2">
    <source>
        <dbReference type="SAM" id="Phobius"/>
    </source>
</evidence>
<dbReference type="InterPro" id="IPR008930">
    <property type="entry name" value="Terpenoid_cyclase/PrenylTrfase"/>
</dbReference>
<keyword evidence="2" id="KW-0472">Membrane</keyword>